<protein>
    <submittedName>
        <fullName evidence="1">PAS domain-containing protein</fullName>
    </submittedName>
</protein>
<proteinExistence type="predicted"/>
<dbReference type="InterPro" id="IPR009922">
    <property type="entry name" value="DUF1457"/>
</dbReference>
<sequence>MLSRNAGSTVAAAAENPLTIGNPALAALYDLWQRKRSGRPAPSRADFDLADLRPWFGQLMLLDVIDGGRDMRYRLYGTGLVSIFGFDLTGRRVSEVADLIGTRPLEEYREVASLMMPAHVSRMSPSAREYLALDKLALPLIDDDGRVNKILGAIYLSPVESKPRNTG</sequence>
<reference evidence="2" key="1">
    <citation type="journal article" date="2019" name="Int. J. Syst. Evol. Microbiol.">
        <title>The Global Catalogue of Microorganisms (GCM) 10K type strain sequencing project: providing services to taxonomists for standard genome sequencing and annotation.</title>
        <authorList>
            <consortium name="The Broad Institute Genomics Platform"/>
            <consortium name="The Broad Institute Genome Sequencing Center for Infectious Disease"/>
            <person name="Wu L."/>
            <person name="Ma J."/>
        </authorList>
    </citation>
    <scope>NUCLEOTIDE SEQUENCE [LARGE SCALE GENOMIC DNA]</scope>
    <source>
        <strain evidence="2">KCTC 42182</strain>
    </source>
</reference>
<evidence type="ECO:0000313" key="2">
    <source>
        <dbReference type="Proteomes" id="UP001595711"/>
    </source>
</evidence>
<dbReference type="RefSeq" id="WP_379721331.1">
    <property type="nucleotide sequence ID" value="NZ_JBHRYJ010000001.1"/>
</dbReference>
<comment type="caution">
    <text evidence="1">The sequence shown here is derived from an EMBL/GenBank/DDBJ whole genome shotgun (WGS) entry which is preliminary data.</text>
</comment>
<evidence type="ECO:0000313" key="1">
    <source>
        <dbReference type="EMBL" id="MFC3674411.1"/>
    </source>
</evidence>
<dbReference type="Proteomes" id="UP001595711">
    <property type="component" value="Unassembled WGS sequence"/>
</dbReference>
<dbReference type="EMBL" id="JBHRYJ010000001">
    <property type="protein sequence ID" value="MFC3674411.1"/>
    <property type="molecule type" value="Genomic_DNA"/>
</dbReference>
<organism evidence="1 2">
    <name type="scientific">Ferrovibrio xuzhouensis</name>
    <dbReference type="NCBI Taxonomy" id="1576914"/>
    <lineage>
        <taxon>Bacteria</taxon>
        <taxon>Pseudomonadati</taxon>
        <taxon>Pseudomonadota</taxon>
        <taxon>Alphaproteobacteria</taxon>
        <taxon>Rhodospirillales</taxon>
        <taxon>Rhodospirillaceae</taxon>
        <taxon>Ferrovibrio</taxon>
    </lineage>
</organism>
<keyword evidence="2" id="KW-1185">Reference proteome</keyword>
<dbReference type="Pfam" id="PF07310">
    <property type="entry name" value="PAS_5"/>
    <property type="match status" value="1"/>
</dbReference>
<gene>
    <name evidence="1" type="ORF">ACFOOQ_02585</name>
</gene>
<name>A0ABV7VAH1_9PROT</name>
<accession>A0ABV7VAH1</accession>